<dbReference type="Pfam" id="PF22381">
    <property type="entry name" value="Staph_reg_Sar_Rot"/>
    <property type="match status" value="1"/>
</dbReference>
<reference evidence="7 8" key="1">
    <citation type="journal article" date="2012" name="J. Bacteriol.">
        <title>Genome Sequence of Gallaecimonas xiamenensis Type Strain 3-C-1.</title>
        <authorList>
            <person name="Lai Q."/>
            <person name="Wang L."/>
            <person name="Wang W."/>
            <person name="Shao Z."/>
        </authorList>
    </citation>
    <scope>NUCLEOTIDE SEQUENCE [LARGE SCALE GENOMIC DNA]</scope>
    <source>
        <strain evidence="7 8">3-C-1</strain>
    </source>
</reference>
<name>K2J4R2_9GAMM</name>
<dbReference type="FunFam" id="1.10.10.10:FF:000163">
    <property type="entry name" value="MarR family transcriptional regulator"/>
    <property type="match status" value="1"/>
</dbReference>
<dbReference type="Gene3D" id="1.10.10.10">
    <property type="entry name" value="Winged helix-like DNA-binding domain superfamily/Winged helix DNA-binding domain"/>
    <property type="match status" value="1"/>
</dbReference>
<organism evidence="7 8">
    <name type="scientific">Gallaecimonas xiamenensis 3-C-1</name>
    <dbReference type="NCBI Taxonomy" id="745411"/>
    <lineage>
        <taxon>Bacteria</taxon>
        <taxon>Pseudomonadati</taxon>
        <taxon>Pseudomonadota</taxon>
        <taxon>Gammaproteobacteria</taxon>
        <taxon>Enterobacterales</taxon>
        <taxon>Gallaecimonadaceae</taxon>
        <taxon>Gallaecimonas</taxon>
    </lineage>
</organism>
<evidence type="ECO:0000313" key="8">
    <source>
        <dbReference type="Proteomes" id="UP000006755"/>
    </source>
</evidence>
<accession>K2J4R2</accession>
<dbReference type="PANTHER" id="PTHR33164">
    <property type="entry name" value="TRANSCRIPTIONAL REGULATOR, MARR FAMILY"/>
    <property type="match status" value="1"/>
</dbReference>
<dbReference type="STRING" id="745411.B3C1_14455"/>
<dbReference type="InterPro" id="IPR036388">
    <property type="entry name" value="WH-like_DNA-bd_sf"/>
</dbReference>
<dbReference type="InterPro" id="IPR055166">
    <property type="entry name" value="Transc_reg_Sar_Rot_HTH"/>
</dbReference>
<dbReference type="GO" id="GO:0003700">
    <property type="term" value="F:DNA-binding transcription factor activity"/>
    <property type="evidence" value="ECO:0007669"/>
    <property type="project" value="InterPro"/>
</dbReference>
<dbReference type="SMART" id="SM00347">
    <property type="entry name" value="HTH_MARR"/>
    <property type="match status" value="1"/>
</dbReference>
<dbReference type="OrthoDB" id="9806864at2"/>
<evidence type="ECO:0000256" key="1">
    <source>
        <dbReference type="ARBA" id="ARBA00004496"/>
    </source>
</evidence>
<proteinExistence type="predicted"/>
<dbReference type="eggNOG" id="COG1846">
    <property type="taxonomic scope" value="Bacteria"/>
</dbReference>
<dbReference type="GO" id="GO:0006950">
    <property type="term" value="P:response to stress"/>
    <property type="evidence" value="ECO:0007669"/>
    <property type="project" value="TreeGrafter"/>
</dbReference>
<dbReference type="GO" id="GO:0003677">
    <property type="term" value="F:DNA binding"/>
    <property type="evidence" value="ECO:0007669"/>
    <property type="project" value="UniProtKB-KW"/>
</dbReference>
<keyword evidence="3" id="KW-0805">Transcription regulation</keyword>
<dbReference type="InterPro" id="IPR036390">
    <property type="entry name" value="WH_DNA-bd_sf"/>
</dbReference>
<comment type="subcellular location">
    <subcellularLocation>
        <location evidence="1">Cytoplasm</location>
    </subcellularLocation>
</comment>
<evidence type="ECO:0000259" key="6">
    <source>
        <dbReference type="PROSITE" id="PS50995"/>
    </source>
</evidence>
<evidence type="ECO:0000256" key="3">
    <source>
        <dbReference type="ARBA" id="ARBA00023015"/>
    </source>
</evidence>
<dbReference type="InterPro" id="IPR000835">
    <property type="entry name" value="HTH_MarR-typ"/>
</dbReference>
<dbReference type="GO" id="GO:0005737">
    <property type="term" value="C:cytoplasm"/>
    <property type="evidence" value="ECO:0007669"/>
    <property type="project" value="UniProtKB-SubCell"/>
</dbReference>
<evidence type="ECO:0000256" key="2">
    <source>
        <dbReference type="ARBA" id="ARBA00022490"/>
    </source>
</evidence>
<dbReference type="EMBL" id="AMRI01000022">
    <property type="protein sequence ID" value="EKE69897.1"/>
    <property type="molecule type" value="Genomic_DNA"/>
</dbReference>
<keyword evidence="5" id="KW-0804">Transcription</keyword>
<dbReference type="SUPFAM" id="SSF46785">
    <property type="entry name" value="Winged helix' DNA-binding domain"/>
    <property type="match status" value="1"/>
</dbReference>
<dbReference type="Proteomes" id="UP000006755">
    <property type="component" value="Unassembled WGS sequence"/>
</dbReference>
<evidence type="ECO:0000313" key="7">
    <source>
        <dbReference type="EMBL" id="EKE69897.1"/>
    </source>
</evidence>
<evidence type="ECO:0000256" key="5">
    <source>
        <dbReference type="ARBA" id="ARBA00023163"/>
    </source>
</evidence>
<dbReference type="PANTHER" id="PTHR33164:SF5">
    <property type="entry name" value="ORGANIC HYDROPEROXIDE RESISTANCE TRANSCRIPTIONAL REGULATOR"/>
    <property type="match status" value="1"/>
</dbReference>
<keyword evidence="2" id="KW-0963">Cytoplasm</keyword>
<evidence type="ECO:0000256" key="4">
    <source>
        <dbReference type="ARBA" id="ARBA00023125"/>
    </source>
</evidence>
<dbReference type="PATRIC" id="fig|745411.4.peg.2842"/>
<keyword evidence="8" id="KW-1185">Reference proteome</keyword>
<gene>
    <name evidence="7" type="ORF">B3C1_14455</name>
</gene>
<sequence length="148" mass="16691">MKTPACESLKLDNQLCFALYSTSLAMSKLYKPLLQDLDLTYPQYLIMLVLWEEDGLTATALGRRLMQDLGALSPVIKRLESQGLIERRRSSKDDRKVHLHLTEAGRAMQAKAETVPQQILCASHLNVEDAVALKSQLELLRRALQESI</sequence>
<keyword evidence="4" id="KW-0238">DNA-binding</keyword>
<protein>
    <submittedName>
        <fullName evidence="7">Transcriptional regulator</fullName>
    </submittedName>
</protein>
<feature type="domain" description="HTH marR-type" evidence="6">
    <location>
        <begin position="12"/>
        <end position="148"/>
    </location>
</feature>
<dbReference type="InterPro" id="IPR039422">
    <property type="entry name" value="MarR/SlyA-like"/>
</dbReference>
<dbReference type="RefSeq" id="WP_008485727.1">
    <property type="nucleotide sequence ID" value="NZ_AMRI01000022.1"/>
</dbReference>
<dbReference type="AlphaFoldDB" id="K2J4R2"/>
<dbReference type="PROSITE" id="PS50995">
    <property type="entry name" value="HTH_MARR_2"/>
    <property type="match status" value="1"/>
</dbReference>
<comment type="caution">
    <text evidence="7">The sequence shown here is derived from an EMBL/GenBank/DDBJ whole genome shotgun (WGS) entry which is preliminary data.</text>
</comment>